<dbReference type="AlphaFoldDB" id="A0A4R1AQZ5"/>
<reference evidence="1 2" key="1">
    <citation type="submission" date="2019-03" db="EMBL/GenBank/DDBJ databases">
        <authorList>
            <person name="Jensen L."/>
            <person name="Storgaard J."/>
            <person name="Sulaj E."/>
            <person name="Schramm A."/>
            <person name="Marshall I.P.G."/>
        </authorList>
    </citation>
    <scope>NUCLEOTIDE SEQUENCE [LARGE SCALE GENOMIC DNA]</scope>
    <source>
        <strain evidence="1 2">2017H2G3</strain>
    </source>
</reference>
<name>A0A4R1AQZ5_9BACI</name>
<dbReference type="PANTHER" id="PTHR40051">
    <property type="entry name" value="IG HYPOTHETICAL 15966"/>
    <property type="match status" value="1"/>
</dbReference>
<dbReference type="EMBL" id="SJTH01000044">
    <property type="protein sequence ID" value="TCJ01971.1"/>
    <property type="molecule type" value="Genomic_DNA"/>
</dbReference>
<keyword evidence="2" id="KW-1185">Reference proteome</keyword>
<evidence type="ECO:0000313" key="2">
    <source>
        <dbReference type="Proteomes" id="UP000293846"/>
    </source>
</evidence>
<sequence>MELMIKDRGTIKWTAMMLPEHVQSLKDALVDEHRVEQPELDEQAIEEFELIICEAMESNETLNIEVFENGFSNIITGTVHYINSMKSQILVQDTKGYIHHIPFKLLINIQPE</sequence>
<organism evidence="1 2">
    <name type="scientific">Cytobacillus praedii</name>
    <dbReference type="NCBI Taxonomy" id="1742358"/>
    <lineage>
        <taxon>Bacteria</taxon>
        <taxon>Bacillati</taxon>
        <taxon>Bacillota</taxon>
        <taxon>Bacilli</taxon>
        <taxon>Bacillales</taxon>
        <taxon>Bacillaceae</taxon>
        <taxon>Cytobacillus</taxon>
    </lineage>
</organism>
<gene>
    <name evidence="1" type="ORF">E0Y62_21440</name>
</gene>
<dbReference type="PANTHER" id="PTHR40051:SF1">
    <property type="entry name" value="YOLD-LIKE FAMILY PROTEIN"/>
    <property type="match status" value="1"/>
</dbReference>
<proteinExistence type="predicted"/>
<protein>
    <submittedName>
        <fullName evidence="1">YolD-like family protein</fullName>
    </submittedName>
</protein>
<dbReference type="Proteomes" id="UP000293846">
    <property type="component" value="Unassembled WGS sequence"/>
</dbReference>
<comment type="caution">
    <text evidence="1">The sequence shown here is derived from an EMBL/GenBank/DDBJ whole genome shotgun (WGS) entry which is preliminary data.</text>
</comment>
<dbReference type="InterPro" id="IPR014962">
    <property type="entry name" value="YolD"/>
</dbReference>
<dbReference type="Pfam" id="PF08863">
    <property type="entry name" value="YolD"/>
    <property type="match status" value="1"/>
</dbReference>
<evidence type="ECO:0000313" key="1">
    <source>
        <dbReference type="EMBL" id="TCJ01971.1"/>
    </source>
</evidence>
<accession>A0A4R1AQZ5</accession>
<dbReference type="OrthoDB" id="1644322at2"/>